<keyword evidence="1" id="KW-0732">Signal</keyword>
<dbReference type="EMBL" id="QLMD01000001">
    <property type="protein sequence ID" value="RAK01561.1"/>
    <property type="molecule type" value="Genomic_DNA"/>
</dbReference>
<reference evidence="2 4" key="2">
    <citation type="submission" date="2018-06" db="EMBL/GenBank/DDBJ databases">
        <title>Genomic Encyclopedia of Type Strains, Phase III (KMG-III): the genomes of soil and plant-associated and newly described type strains.</title>
        <authorList>
            <person name="Whitman W."/>
        </authorList>
    </citation>
    <scope>NUCLEOTIDE SEQUENCE [LARGE SCALE GENOMIC DNA]</scope>
    <source>
        <strain evidence="2 4">CGMCC 1.15366</strain>
    </source>
</reference>
<protein>
    <recommendedName>
        <fullName evidence="6">Minor curlin subunit</fullName>
    </recommendedName>
</protein>
<comment type="caution">
    <text evidence="2">The sequence shown here is derived from an EMBL/GenBank/DDBJ whole genome shotgun (WGS) entry which is preliminary data.</text>
</comment>
<dbReference type="EMBL" id="PIPK01000001">
    <property type="protein sequence ID" value="RUO28395.1"/>
    <property type="molecule type" value="Genomic_DNA"/>
</dbReference>
<evidence type="ECO:0000313" key="5">
    <source>
        <dbReference type="Proteomes" id="UP000287865"/>
    </source>
</evidence>
<evidence type="ECO:0008006" key="6">
    <source>
        <dbReference type="Google" id="ProtNLM"/>
    </source>
</evidence>
<proteinExistence type="predicted"/>
<evidence type="ECO:0000313" key="2">
    <source>
        <dbReference type="EMBL" id="RAK01561.1"/>
    </source>
</evidence>
<evidence type="ECO:0000313" key="4">
    <source>
        <dbReference type="Proteomes" id="UP000249203"/>
    </source>
</evidence>
<dbReference type="AlphaFoldDB" id="A0A327X4A0"/>
<evidence type="ECO:0000256" key="1">
    <source>
        <dbReference type="SAM" id="SignalP"/>
    </source>
</evidence>
<reference evidence="3 5" key="1">
    <citation type="journal article" date="2018" name="Front. Microbiol.">
        <title>Genome-Based Analysis Reveals the Taxonomy and Diversity of the Family Idiomarinaceae.</title>
        <authorList>
            <person name="Liu Y."/>
            <person name="Lai Q."/>
            <person name="Shao Z."/>
        </authorList>
    </citation>
    <scope>NUCLEOTIDE SEQUENCE [LARGE SCALE GENOMIC DNA]</scope>
    <source>
        <strain evidence="3 5">CF12-14</strain>
    </source>
</reference>
<sequence length="155" mass="16428">MMQSQSQNTSTAPFASVRKVAGIAGCLFAFVACMATASADTSIDNDMDVAPTNHVNLMTLVEDQQLDIAQYGELNSIQLLINAQNVTVQLVQQGSQHSIAGVQAGSAANMSGANSQLFAQQQGFNHQLFVHQASDNSRIQVAQLGSGNQAFISQR</sequence>
<feature type="chain" id="PRO_5016429746" description="Minor curlin subunit" evidence="1">
    <location>
        <begin position="40"/>
        <end position="155"/>
    </location>
</feature>
<feature type="signal peptide" evidence="1">
    <location>
        <begin position="1"/>
        <end position="39"/>
    </location>
</feature>
<keyword evidence="5" id="KW-1185">Reference proteome</keyword>
<accession>A0A327X4A0</accession>
<evidence type="ECO:0000313" key="3">
    <source>
        <dbReference type="EMBL" id="RUO28395.1"/>
    </source>
</evidence>
<name>A0A327X4A0_9GAMM</name>
<gene>
    <name evidence="2" type="ORF">B0I24_101184</name>
    <name evidence="3" type="ORF">CWE07_00895</name>
</gene>
<organism evidence="2 4">
    <name type="scientific">Aliidiomarina maris</name>
    <dbReference type="NCBI Taxonomy" id="531312"/>
    <lineage>
        <taxon>Bacteria</taxon>
        <taxon>Pseudomonadati</taxon>
        <taxon>Pseudomonadota</taxon>
        <taxon>Gammaproteobacteria</taxon>
        <taxon>Alteromonadales</taxon>
        <taxon>Idiomarinaceae</taxon>
        <taxon>Aliidiomarina</taxon>
    </lineage>
</organism>
<dbReference type="RefSeq" id="WP_111568050.1">
    <property type="nucleotide sequence ID" value="NZ_PIPK01000001.1"/>
</dbReference>
<dbReference type="Proteomes" id="UP000249203">
    <property type="component" value="Unassembled WGS sequence"/>
</dbReference>
<dbReference type="Proteomes" id="UP000287865">
    <property type="component" value="Unassembled WGS sequence"/>
</dbReference>